<organism evidence="13 14">
    <name type="scientific">Saxophila tyrrhenica</name>
    <dbReference type="NCBI Taxonomy" id="1690608"/>
    <lineage>
        <taxon>Eukaryota</taxon>
        <taxon>Fungi</taxon>
        <taxon>Dikarya</taxon>
        <taxon>Ascomycota</taxon>
        <taxon>Pezizomycotina</taxon>
        <taxon>Dothideomycetes</taxon>
        <taxon>Dothideomycetidae</taxon>
        <taxon>Mycosphaerellales</taxon>
        <taxon>Extremaceae</taxon>
        <taxon>Saxophila</taxon>
    </lineage>
</organism>
<dbReference type="InterPro" id="IPR044574">
    <property type="entry name" value="ARIP4-like"/>
</dbReference>
<keyword evidence="3" id="KW-0547">Nucleotide-binding</keyword>
<feature type="compositionally biased region" description="Basic and acidic residues" evidence="9">
    <location>
        <begin position="1306"/>
        <end position="1323"/>
    </location>
</feature>
<evidence type="ECO:0000259" key="11">
    <source>
        <dbReference type="PROSITE" id="PS51192"/>
    </source>
</evidence>
<feature type="domain" description="Helicase C-terminal" evidence="12">
    <location>
        <begin position="1400"/>
        <end position="1549"/>
    </location>
</feature>
<dbReference type="InterPro" id="IPR001650">
    <property type="entry name" value="Helicase_C-like"/>
</dbReference>
<dbReference type="RefSeq" id="XP_064656190.1">
    <property type="nucleotide sequence ID" value="XM_064805730.1"/>
</dbReference>
<dbReference type="Pfam" id="PF00271">
    <property type="entry name" value="Helicase_C"/>
    <property type="match status" value="1"/>
</dbReference>
<feature type="region of interest" description="Disordered" evidence="9">
    <location>
        <begin position="661"/>
        <end position="688"/>
    </location>
</feature>
<protein>
    <submittedName>
        <fullName evidence="13">Uncharacterized protein</fullName>
    </submittedName>
</protein>
<dbReference type="Gene3D" id="3.40.50.10810">
    <property type="entry name" value="Tandem AAA-ATPase domain"/>
    <property type="match status" value="1"/>
</dbReference>
<dbReference type="Pfam" id="PF00805">
    <property type="entry name" value="Pentapeptide"/>
    <property type="match status" value="1"/>
</dbReference>
<keyword evidence="7" id="KW-0238">DNA-binding</keyword>
<evidence type="ECO:0000313" key="13">
    <source>
        <dbReference type="EMBL" id="KAK5166237.1"/>
    </source>
</evidence>
<dbReference type="GO" id="GO:0005634">
    <property type="term" value="C:nucleus"/>
    <property type="evidence" value="ECO:0007669"/>
    <property type="project" value="UniProtKB-SubCell"/>
</dbReference>
<dbReference type="SMART" id="SM00490">
    <property type="entry name" value="HELICc"/>
    <property type="match status" value="1"/>
</dbReference>
<comment type="subcellular location">
    <subcellularLocation>
        <location evidence="1">Nucleus</location>
    </subcellularLocation>
</comment>
<feature type="region of interest" description="Disordered" evidence="9">
    <location>
        <begin position="574"/>
        <end position="633"/>
    </location>
</feature>
<keyword evidence="5" id="KW-0347">Helicase</keyword>
<dbReference type="Pfam" id="PF24580">
    <property type="entry name" value="DUF7607"/>
    <property type="match status" value="1"/>
</dbReference>
<feature type="compositionally biased region" description="Polar residues" evidence="9">
    <location>
        <begin position="818"/>
        <end position="829"/>
    </location>
</feature>
<dbReference type="PROSITE" id="PS51194">
    <property type="entry name" value="HELICASE_CTER"/>
    <property type="match status" value="1"/>
</dbReference>
<comment type="similarity">
    <text evidence="2">Belongs to the SNF2/RAD54 helicase family.</text>
</comment>
<proteinExistence type="inferred from homology"/>
<evidence type="ECO:0000256" key="2">
    <source>
        <dbReference type="ARBA" id="ARBA00007025"/>
    </source>
</evidence>
<dbReference type="Gene3D" id="1.10.150.50">
    <property type="entry name" value="Transcription Factor, Ets-1"/>
    <property type="match status" value="1"/>
</dbReference>
<feature type="compositionally biased region" description="Polar residues" evidence="9">
    <location>
        <begin position="129"/>
        <end position="146"/>
    </location>
</feature>
<dbReference type="PROSITE" id="PS51192">
    <property type="entry name" value="HELICASE_ATP_BIND_1"/>
    <property type="match status" value="1"/>
</dbReference>
<dbReference type="GeneID" id="89929831"/>
<feature type="compositionally biased region" description="Low complexity" evidence="9">
    <location>
        <begin position="830"/>
        <end position="850"/>
    </location>
</feature>
<sequence>MASTDDPYDWDLSDVQNFFRNDATKYIADVPRGKLPDMEPFLAALEENQVEGYTLLNDLTSETLRDDCGVRVLGHRSMVMRCITKLRRESQRYLQERKRNEVPSTLTGALLDNPAAREPDSGIAPPEPSTQATAPPTSRQNETQVLDVQGRKRRKLVLNTVKPAGGYLQDSEMCIERLFFGGTPFGGQMPDTDLPSKHHANSEDNFQFFAQPGSIGAIHHVYRQMRHFLSNTDYLDLRRYGRPAVGILPYRESQSRGVRSAMVIQFPEAGDTPVALREEATKLDREDAPDTADAQEVEADNNGQWEHLLENHKAQEDDVLPVFGAEMDEHDPEAEAPEESIAGSDDESQAMEVAEADNITDERKIEIVEECIAKSIAEWQDKLPKREEKSKRKIWNQMKKSRMVRASLIASAQSEIDHLTKHLNTLKRELLKDTWFSESSLTAQCGMLEGTIENREMARWKISVWQQRQEPDRAAQVTRRRANVPPSSTAAKSLQSAKLIPLPEDRLSFSPASQPVQDQQEVEEIMYDADDDDEHFHTPGNSPPASASADIGAVDSADDFVVDTEDDHLNEANLTGADLNGADLNGADLTGDDQYSETDALTGAEAAPPPLDTGSKDDSYTPGSQLPDSEDELVTPSKLIKFRLHSSTPKAPVGSLRRRTSIIPSNLTESSPRKRGRPKKVLPLTGDAMDATPSEIDAWDFKKLARDKDRQRILLHLVRKTGGDVCRGLDDLLRKLGPTFKADLVESCKAFRSNEPLDLDHSDVLDHARELYIRWMFLDKDQDAVAALPDNDFEVLFDPVQAGLFSNMLRRCFTKRTLVSPSKPSPAQRSATKSTSSKIGSSSAPVIISSSDERPVDGLSAKHLTPHKKRKREVKIDASAKQRRGVAAERQRRFDESQTTDPARLLSMIGSDSAPVEIEINPVRDEDAVPIFIPQFIARRMKPHQIDGVRFLWREITATGEEEDDGAQGCMLAHTMGLGKTMQAITLLVTANECARSDNKEIRSQLPKHLRRRSMRDRYLRTLILCPASLMANWRREVGEWARGQLGDVYIIESGASKAMESNVRQLEDWKVHGGVVLVGTTIFTTMVAGKKSVKARTSTLAMDDESVRVQELLTQGPEIVVVDEVHKLKDERTGISKAARKLKTESRIGLTGTPLSNEVGEVFSLIDFIAPGFLGNHIEFKSHFAEPIVQGTFATSTSTEKRRSLVKLRVLHAEVQPKVHRATIEVLRGSLKPKTEYVITVPLSELQRELYKTTVNALVNKDKGEDEVSQFMFFGRLGVLSLITNHPNAFRHKLLQPPKKKKSKAGKDEVDMPRDKVDAHGDEDTEVLDPDDSNVPLTESGAATPFAVASPKDAESESDPHEQDVYTLGLSQQTINSILDSFDDDINPEISAKMSIFMTLLSYSLECGDKVLIFSSSILTLDYVGRLLDTRKRELGDFGRIDGRTTMPTRTRLIENFHKGDFDIMLISTKAGGVGLNIHAANRVFIMDFLFNPTHEEQAVGRAYRLGQTKPVFVYRFVAGGTFESNLYNMQMFKTSLAQRVVDKKNPRRNAERNAKDYFYEPREVPQEPLNAEFGNDPEVLDKLLLRHGDGLEEPGKIDTLIRAIKTMETLHEDAMDAPLDEQELKEVNEEIAMGKKRPRGKKALLSTMPPIAGMAGPSATQPVPRVSAALQPPASTFAGASMGGSPFAK</sequence>
<dbReference type="EMBL" id="JAVRRT010000014">
    <property type="protein sequence ID" value="KAK5166237.1"/>
    <property type="molecule type" value="Genomic_DNA"/>
</dbReference>
<dbReference type="PANTHER" id="PTHR45797:SF1">
    <property type="entry name" value="HELICASE ARIP4"/>
    <property type="match status" value="1"/>
</dbReference>
<keyword evidence="14" id="KW-1185">Reference proteome</keyword>
<dbReference type="InterPro" id="IPR049730">
    <property type="entry name" value="SNF2/RAD54-like_C"/>
</dbReference>
<evidence type="ECO:0000259" key="12">
    <source>
        <dbReference type="PROSITE" id="PS51194"/>
    </source>
</evidence>
<dbReference type="GO" id="GO:0003677">
    <property type="term" value="F:DNA binding"/>
    <property type="evidence" value="ECO:0007669"/>
    <property type="project" value="UniProtKB-KW"/>
</dbReference>
<evidence type="ECO:0000313" key="14">
    <source>
        <dbReference type="Proteomes" id="UP001337655"/>
    </source>
</evidence>
<dbReference type="InterPro" id="IPR056026">
    <property type="entry name" value="DUF7607"/>
</dbReference>
<feature type="compositionally biased region" description="Basic and acidic residues" evidence="9">
    <location>
        <begin position="874"/>
        <end position="896"/>
    </location>
</feature>
<feature type="domain" description="Helicase ATP-binding" evidence="11">
    <location>
        <begin position="961"/>
        <end position="1173"/>
    </location>
</feature>
<evidence type="ECO:0000256" key="7">
    <source>
        <dbReference type="ARBA" id="ARBA00023125"/>
    </source>
</evidence>
<feature type="region of interest" description="Disordered" evidence="9">
    <location>
        <begin position="1294"/>
        <end position="1344"/>
    </location>
</feature>
<comment type="caution">
    <text evidence="13">The sequence shown here is derived from an EMBL/GenBank/DDBJ whole genome shotgun (WGS) entry which is preliminary data.</text>
</comment>
<feature type="compositionally biased region" description="Basic residues" evidence="9">
    <location>
        <begin position="1294"/>
        <end position="1305"/>
    </location>
</feature>
<dbReference type="PANTHER" id="PTHR45797">
    <property type="entry name" value="RAD54-LIKE"/>
    <property type="match status" value="1"/>
</dbReference>
<dbReference type="SUPFAM" id="SSF52540">
    <property type="entry name" value="P-loop containing nucleoside triphosphate hydrolases"/>
    <property type="match status" value="2"/>
</dbReference>
<feature type="compositionally biased region" description="Basic residues" evidence="9">
    <location>
        <begin position="864"/>
        <end position="873"/>
    </location>
</feature>
<dbReference type="SUPFAM" id="SSF47769">
    <property type="entry name" value="SAM/Pointed domain"/>
    <property type="match status" value="1"/>
</dbReference>
<evidence type="ECO:0000256" key="8">
    <source>
        <dbReference type="ARBA" id="ARBA00023242"/>
    </source>
</evidence>
<dbReference type="GO" id="GO:0005524">
    <property type="term" value="F:ATP binding"/>
    <property type="evidence" value="ECO:0007669"/>
    <property type="project" value="UniProtKB-KW"/>
</dbReference>
<feature type="region of interest" description="Disordered" evidence="9">
    <location>
        <begin position="531"/>
        <end position="550"/>
    </location>
</feature>
<dbReference type="InterPro" id="IPR001660">
    <property type="entry name" value="SAM"/>
</dbReference>
<dbReference type="PROSITE" id="PS50105">
    <property type="entry name" value="SAM_DOMAIN"/>
    <property type="match status" value="1"/>
</dbReference>
<dbReference type="SMART" id="SM00487">
    <property type="entry name" value="DEXDc"/>
    <property type="match status" value="1"/>
</dbReference>
<evidence type="ECO:0000259" key="10">
    <source>
        <dbReference type="PROSITE" id="PS50105"/>
    </source>
</evidence>
<dbReference type="InterPro" id="IPR013761">
    <property type="entry name" value="SAM/pointed_sf"/>
</dbReference>
<evidence type="ECO:0000256" key="1">
    <source>
        <dbReference type="ARBA" id="ARBA00004123"/>
    </source>
</evidence>
<evidence type="ECO:0000256" key="5">
    <source>
        <dbReference type="ARBA" id="ARBA00022806"/>
    </source>
</evidence>
<keyword evidence="4" id="KW-0378">Hydrolase</keyword>
<feature type="domain" description="SAM" evidence="10">
    <location>
        <begin position="10"/>
        <end position="89"/>
    </location>
</feature>
<feature type="compositionally biased region" description="Polar residues" evidence="9">
    <location>
        <begin position="485"/>
        <end position="496"/>
    </location>
</feature>
<keyword evidence="8" id="KW-0539">Nucleus</keyword>
<evidence type="ECO:0000256" key="9">
    <source>
        <dbReference type="SAM" id="MobiDB-lite"/>
    </source>
</evidence>
<gene>
    <name evidence="13" type="ORF">LTR77_008498</name>
</gene>
<dbReference type="Proteomes" id="UP001337655">
    <property type="component" value="Unassembled WGS sequence"/>
</dbReference>
<accession>A0AAV9P141</accession>
<feature type="region of interest" description="Disordered" evidence="9">
    <location>
        <begin position="818"/>
        <end position="900"/>
    </location>
</feature>
<evidence type="ECO:0000256" key="6">
    <source>
        <dbReference type="ARBA" id="ARBA00022840"/>
    </source>
</evidence>
<dbReference type="Gene3D" id="3.40.50.300">
    <property type="entry name" value="P-loop containing nucleotide triphosphate hydrolases"/>
    <property type="match status" value="1"/>
</dbReference>
<dbReference type="InterPro" id="IPR001646">
    <property type="entry name" value="5peptide_repeat"/>
</dbReference>
<feature type="region of interest" description="Disordered" evidence="9">
    <location>
        <begin position="468"/>
        <end position="497"/>
    </location>
</feature>
<dbReference type="CDD" id="cd18793">
    <property type="entry name" value="SF2_C_SNF"/>
    <property type="match status" value="1"/>
</dbReference>
<name>A0AAV9P141_9PEZI</name>
<reference evidence="13 14" key="1">
    <citation type="submission" date="2023-08" db="EMBL/GenBank/DDBJ databases">
        <title>Black Yeasts Isolated from many extreme environments.</title>
        <authorList>
            <person name="Coleine C."/>
            <person name="Stajich J.E."/>
            <person name="Selbmann L."/>
        </authorList>
    </citation>
    <scope>NUCLEOTIDE SEQUENCE [LARGE SCALE GENOMIC DNA]</scope>
    <source>
        <strain evidence="13 14">CCFEE 5935</strain>
    </source>
</reference>
<evidence type="ECO:0000256" key="4">
    <source>
        <dbReference type="ARBA" id="ARBA00022801"/>
    </source>
</evidence>
<dbReference type="InterPro" id="IPR000330">
    <property type="entry name" value="SNF2_N"/>
</dbReference>
<dbReference type="InterPro" id="IPR038718">
    <property type="entry name" value="SNF2-like_sf"/>
</dbReference>
<keyword evidence="6" id="KW-0067">ATP-binding</keyword>
<feature type="region of interest" description="Disordered" evidence="9">
    <location>
        <begin position="330"/>
        <end position="349"/>
    </location>
</feature>
<dbReference type="Pfam" id="PF00176">
    <property type="entry name" value="SNF2-rel_dom"/>
    <property type="match status" value="1"/>
</dbReference>
<dbReference type="InterPro" id="IPR014001">
    <property type="entry name" value="Helicase_ATP-bd"/>
</dbReference>
<feature type="compositionally biased region" description="Acidic residues" evidence="9">
    <location>
        <begin position="1324"/>
        <end position="1333"/>
    </location>
</feature>
<dbReference type="InterPro" id="IPR027417">
    <property type="entry name" value="P-loop_NTPase"/>
</dbReference>
<evidence type="ECO:0000256" key="3">
    <source>
        <dbReference type="ARBA" id="ARBA00022741"/>
    </source>
</evidence>
<feature type="region of interest" description="Disordered" evidence="9">
    <location>
        <begin position="95"/>
        <end position="150"/>
    </location>
</feature>
<dbReference type="GO" id="GO:0016887">
    <property type="term" value="F:ATP hydrolysis activity"/>
    <property type="evidence" value="ECO:0007669"/>
    <property type="project" value="InterPro"/>
</dbReference>
<dbReference type="GO" id="GO:0004386">
    <property type="term" value="F:helicase activity"/>
    <property type="evidence" value="ECO:0007669"/>
    <property type="project" value="UniProtKB-KW"/>
</dbReference>